<dbReference type="OrthoDB" id="8029632at2"/>
<evidence type="ECO:0000313" key="2">
    <source>
        <dbReference type="EMBL" id="QBK29175.1"/>
    </source>
</evidence>
<feature type="region of interest" description="Disordered" evidence="1">
    <location>
        <begin position="16"/>
        <end position="39"/>
    </location>
</feature>
<evidence type="ECO:0000313" key="3">
    <source>
        <dbReference type="Proteomes" id="UP000293719"/>
    </source>
</evidence>
<dbReference type="RefSeq" id="WP_131614878.1">
    <property type="nucleotide sequence ID" value="NZ_CP036532.1"/>
</dbReference>
<gene>
    <name evidence="2" type="ORF">E0E05_00340</name>
</gene>
<dbReference type="GeneID" id="90765727"/>
<proteinExistence type="predicted"/>
<protein>
    <recommendedName>
        <fullName evidence="4">DUF3426 domain-containing protein</fullName>
    </recommendedName>
</protein>
<accession>A0A4P6UWG6</accession>
<dbReference type="EMBL" id="CP036532">
    <property type="protein sequence ID" value="QBK29175.1"/>
    <property type="molecule type" value="Genomic_DNA"/>
</dbReference>
<organism evidence="2 3">
    <name type="scientific">Roseitalea porphyridii</name>
    <dbReference type="NCBI Taxonomy" id="1852022"/>
    <lineage>
        <taxon>Bacteria</taxon>
        <taxon>Pseudomonadati</taxon>
        <taxon>Pseudomonadota</taxon>
        <taxon>Alphaproteobacteria</taxon>
        <taxon>Hyphomicrobiales</taxon>
        <taxon>Ahrensiaceae</taxon>
        <taxon>Roseitalea</taxon>
    </lineage>
</organism>
<keyword evidence="3" id="KW-1185">Reference proteome</keyword>
<evidence type="ECO:0008006" key="4">
    <source>
        <dbReference type="Google" id="ProtNLM"/>
    </source>
</evidence>
<dbReference type="Proteomes" id="UP000293719">
    <property type="component" value="Chromosome"/>
</dbReference>
<reference evidence="2 3" key="1">
    <citation type="journal article" date="2017" name="Int. J. Syst. Evol. Microbiol.">
        <title>Roseitalea porphyridii gen. nov., sp. nov., isolated from a red alga, and reclassification of Hoeflea suaedae Chung et al. 2013 as Pseudohoeflea suaedae gen. nov., comb. nov.</title>
        <authorList>
            <person name="Hyeon J.W."/>
            <person name="Jeong S.E."/>
            <person name="Baek K."/>
            <person name="Jeon C.O."/>
        </authorList>
    </citation>
    <scope>NUCLEOTIDE SEQUENCE [LARGE SCALE GENOMIC DNA]</scope>
    <source>
        <strain evidence="2 3">MA7-20</strain>
    </source>
</reference>
<name>A0A4P6UWG6_9HYPH</name>
<evidence type="ECO:0000256" key="1">
    <source>
        <dbReference type="SAM" id="MobiDB-lite"/>
    </source>
</evidence>
<dbReference type="AlphaFoldDB" id="A0A4P6UWG6"/>
<sequence>MNLQSDEIVDAEFESLGRTGSTGGTTAPNHTSDAPPAHGLGLFRAGTAEPRGGRPMPLPAFAAIATLSACASFYVAGGHVFFHGIPTPSPTPAAVPVTPVVLDGATTRVDTSGGRAVIVVRAGLRNTGTTATTAPSIAITFDRADGSGSVTHTVSRGERLAPGERMAFTTRIPAGDYGSVEPRIALTPSH</sequence>
<dbReference type="KEGG" id="rpod:E0E05_00340"/>